<evidence type="ECO:0000313" key="2">
    <source>
        <dbReference type="Ensembl" id="ENSCCNP00000023366.1"/>
    </source>
</evidence>
<keyword evidence="1" id="KW-0812">Transmembrane</keyword>
<gene>
    <name evidence="2" type="primary">Wfdc9</name>
</gene>
<keyword evidence="1" id="KW-0472">Membrane</keyword>
<keyword evidence="1" id="KW-1133">Transmembrane helix</keyword>
<dbReference type="Ensembl" id="ENSCCNT00000029851.1">
    <property type="protein sequence ID" value="ENSCCNP00000023366.1"/>
    <property type="gene ID" value="ENSCCNG00000022960.1"/>
</dbReference>
<sequence length="89" mass="10335">MKLLFLLSITFFYGIGIFLSVLGSLSVLIPDRIREVDQCWVQPPLKYCMRRCTRIQSCSTPNYTCCWTFCGNICLDNDEPFKTMMGPMY</sequence>
<proteinExistence type="predicted"/>
<protein>
    <recommendedName>
        <fullName evidence="3">Protein WFDC9</fullName>
    </recommendedName>
</protein>
<feature type="transmembrane region" description="Helical" evidence="1">
    <location>
        <begin position="6"/>
        <end position="29"/>
    </location>
</feature>
<evidence type="ECO:0000256" key="1">
    <source>
        <dbReference type="SAM" id="Phobius"/>
    </source>
</evidence>
<reference evidence="2" key="1">
    <citation type="submission" date="2023-09" db="UniProtKB">
        <authorList>
            <consortium name="Ensembl"/>
        </authorList>
    </citation>
    <scope>IDENTIFICATION</scope>
</reference>
<name>A0A8C0ZW50_CASCN</name>
<evidence type="ECO:0008006" key="3">
    <source>
        <dbReference type="Google" id="ProtNLM"/>
    </source>
</evidence>
<dbReference type="AlphaFoldDB" id="A0A8C0ZW50"/>
<accession>A0A8C0ZW50</accession>
<organism evidence="2">
    <name type="scientific">Castor canadensis</name>
    <name type="common">American beaver</name>
    <dbReference type="NCBI Taxonomy" id="51338"/>
    <lineage>
        <taxon>Eukaryota</taxon>
        <taxon>Metazoa</taxon>
        <taxon>Chordata</taxon>
        <taxon>Craniata</taxon>
        <taxon>Vertebrata</taxon>
        <taxon>Euteleostomi</taxon>
        <taxon>Mammalia</taxon>
        <taxon>Eutheria</taxon>
        <taxon>Euarchontoglires</taxon>
        <taxon>Glires</taxon>
        <taxon>Rodentia</taxon>
        <taxon>Castorimorpha</taxon>
        <taxon>Castoridae</taxon>
        <taxon>Castor</taxon>
    </lineage>
</organism>